<sequence>MSNILHLIKKLQKAIITHLYDNGFFELKDAVMFVSDNLNLTKYAIYKHLRELKGE</sequence>
<dbReference type="EMBL" id="LR134405">
    <property type="protein sequence ID" value="VEH68441.1"/>
    <property type="molecule type" value="Genomic_DNA"/>
</dbReference>
<protein>
    <submittedName>
        <fullName evidence="2">Sulfur relay, TusB/DsrH family protein</fullName>
    </submittedName>
</protein>
<dbReference type="Proteomes" id="UP000278733">
    <property type="component" value="Chromosome"/>
</dbReference>
<dbReference type="InterPro" id="IPR039445">
    <property type="entry name" value="DauR-like_HTH"/>
</dbReference>
<dbReference type="AlphaFoldDB" id="A0A448MTF2"/>
<gene>
    <name evidence="2" type="ORF">NCTC8284_03675</name>
</gene>
<proteinExistence type="predicted"/>
<dbReference type="Pfam" id="PF13309">
    <property type="entry name" value="HTH_22"/>
    <property type="match status" value="1"/>
</dbReference>
<dbReference type="KEGG" id="rpne:NCTC8284_03675"/>
<organism evidence="2 3">
    <name type="scientific">Rodentibacter pneumotropicus</name>
    <dbReference type="NCBI Taxonomy" id="758"/>
    <lineage>
        <taxon>Bacteria</taxon>
        <taxon>Pseudomonadati</taxon>
        <taxon>Pseudomonadota</taxon>
        <taxon>Gammaproteobacteria</taxon>
        <taxon>Pasteurellales</taxon>
        <taxon>Pasteurellaceae</taxon>
        <taxon>Rodentibacter</taxon>
    </lineage>
</organism>
<evidence type="ECO:0000313" key="2">
    <source>
        <dbReference type="EMBL" id="VEH68441.1"/>
    </source>
</evidence>
<reference evidence="2 3" key="1">
    <citation type="submission" date="2018-12" db="EMBL/GenBank/DDBJ databases">
        <authorList>
            <consortium name="Pathogen Informatics"/>
        </authorList>
    </citation>
    <scope>NUCLEOTIDE SEQUENCE [LARGE SCALE GENOMIC DNA]</scope>
    <source>
        <strain evidence="2 3">NCTC8284</strain>
    </source>
</reference>
<feature type="domain" description="Transcriptional regulator DauR-like HTH" evidence="1">
    <location>
        <begin position="9"/>
        <end position="50"/>
    </location>
</feature>
<name>A0A448MTF2_9PAST</name>
<evidence type="ECO:0000259" key="1">
    <source>
        <dbReference type="Pfam" id="PF13309"/>
    </source>
</evidence>
<accession>A0A448MTF2</accession>
<evidence type="ECO:0000313" key="3">
    <source>
        <dbReference type="Proteomes" id="UP000278733"/>
    </source>
</evidence>